<dbReference type="InterPro" id="IPR050090">
    <property type="entry name" value="Tyrosine_recombinase_XerCD"/>
</dbReference>
<protein>
    <recommendedName>
        <fullName evidence="9">Tyrosine recombinase XerC</fullName>
    </recommendedName>
</protein>
<dbReference type="SUPFAM" id="SSF56349">
    <property type="entry name" value="DNA breaking-rejoining enzymes"/>
    <property type="match status" value="1"/>
</dbReference>
<dbReference type="NCBIfam" id="NF001399">
    <property type="entry name" value="PRK00283.1"/>
    <property type="match status" value="1"/>
</dbReference>
<comment type="function">
    <text evidence="9">Site-specific tyrosine recombinase, which acts by catalyzing the cutting and rejoining of the recombining DNA molecules. The XerC-XerD complex is essential to convert dimers of the bacterial chromosome into monomers to permit their segregation at cell division. It also contributes to the segregational stability of plasmids.</text>
</comment>
<evidence type="ECO:0000259" key="10">
    <source>
        <dbReference type="PROSITE" id="PS51898"/>
    </source>
</evidence>
<evidence type="ECO:0000256" key="6">
    <source>
        <dbReference type="ARBA" id="ARBA00023125"/>
    </source>
</evidence>
<organism evidence="12 13">
    <name type="scientific">Nocardioides aestuarii</name>
    <dbReference type="NCBI Taxonomy" id="252231"/>
    <lineage>
        <taxon>Bacteria</taxon>
        <taxon>Bacillati</taxon>
        <taxon>Actinomycetota</taxon>
        <taxon>Actinomycetes</taxon>
        <taxon>Propionibacteriales</taxon>
        <taxon>Nocardioidaceae</taxon>
        <taxon>Nocardioides</taxon>
    </lineage>
</organism>
<dbReference type="SUPFAM" id="SSF47823">
    <property type="entry name" value="lambda integrase-like, N-terminal domain"/>
    <property type="match status" value="1"/>
</dbReference>
<dbReference type="EMBL" id="JBHUGD010000001">
    <property type="protein sequence ID" value="MFD1945551.1"/>
    <property type="molecule type" value="Genomic_DNA"/>
</dbReference>
<comment type="similarity">
    <text evidence="9">Belongs to the 'phage' integrase family. XerC subfamily.</text>
</comment>
<dbReference type="HAMAP" id="MF_01808">
    <property type="entry name" value="Recomb_XerC_XerD"/>
    <property type="match status" value="1"/>
</dbReference>
<dbReference type="InterPro" id="IPR013762">
    <property type="entry name" value="Integrase-like_cat_sf"/>
</dbReference>
<evidence type="ECO:0000256" key="4">
    <source>
        <dbReference type="ARBA" id="ARBA00022829"/>
    </source>
</evidence>
<keyword evidence="3 9" id="KW-0132">Cell division</keyword>
<keyword evidence="5 9" id="KW-0229">DNA integration</keyword>
<proteinExistence type="inferred from homology"/>
<feature type="active site" evidence="9">
    <location>
        <position position="286"/>
    </location>
</feature>
<dbReference type="Proteomes" id="UP001597351">
    <property type="component" value="Unassembled WGS sequence"/>
</dbReference>
<comment type="caution">
    <text evidence="12">The sequence shown here is derived from an EMBL/GenBank/DDBJ whole genome shotgun (WGS) entry which is preliminary data.</text>
</comment>
<feature type="active site" evidence="9">
    <location>
        <position position="260"/>
    </location>
</feature>
<keyword evidence="7 9" id="KW-0233">DNA recombination</keyword>
<dbReference type="PANTHER" id="PTHR30349">
    <property type="entry name" value="PHAGE INTEGRASE-RELATED"/>
    <property type="match status" value="1"/>
</dbReference>
<feature type="domain" description="Tyr recombinase" evidence="10">
    <location>
        <begin position="121"/>
        <end position="308"/>
    </location>
</feature>
<feature type="active site" description="O-(3'-phospho-DNA)-tyrosine intermediate" evidence="9">
    <location>
        <position position="295"/>
    </location>
</feature>
<comment type="subcellular location">
    <subcellularLocation>
        <location evidence="1 9">Cytoplasm</location>
    </subcellularLocation>
</comment>
<dbReference type="PANTHER" id="PTHR30349:SF77">
    <property type="entry name" value="TYROSINE RECOMBINASE XERC"/>
    <property type="match status" value="1"/>
</dbReference>
<dbReference type="RefSeq" id="WP_343915549.1">
    <property type="nucleotide sequence ID" value="NZ_BAAAJT010000002.1"/>
</dbReference>
<evidence type="ECO:0000256" key="8">
    <source>
        <dbReference type="ARBA" id="ARBA00023306"/>
    </source>
</evidence>
<feature type="domain" description="Core-binding (CB)" evidence="11">
    <location>
        <begin position="14"/>
        <end position="100"/>
    </location>
</feature>
<dbReference type="CDD" id="cd00798">
    <property type="entry name" value="INT_XerDC_C"/>
    <property type="match status" value="1"/>
</dbReference>
<comment type="subunit">
    <text evidence="9">Forms a cyclic heterotetrameric complex composed of two molecules of XerC and two molecules of XerD.</text>
</comment>
<keyword evidence="8 9" id="KW-0131">Cell cycle</keyword>
<evidence type="ECO:0000256" key="7">
    <source>
        <dbReference type="ARBA" id="ARBA00023172"/>
    </source>
</evidence>
<reference evidence="13" key="1">
    <citation type="journal article" date="2019" name="Int. J. Syst. Evol. Microbiol.">
        <title>The Global Catalogue of Microorganisms (GCM) 10K type strain sequencing project: providing services to taxonomists for standard genome sequencing and annotation.</title>
        <authorList>
            <consortium name="The Broad Institute Genomics Platform"/>
            <consortium name="The Broad Institute Genome Sequencing Center for Infectious Disease"/>
            <person name="Wu L."/>
            <person name="Ma J."/>
        </authorList>
    </citation>
    <scope>NUCLEOTIDE SEQUENCE [LARGE SCALE GENOMIC DNA]</scope>
    <source>
        <strain evidence="13">CGMCC 1.12477</strain>
    </source>
</reference>
<evidence type="ECO:0000259" key="11">
    <source>
        <dbReference type="PROSITE" id="PS51900"/>
    </source>
</evidence>
<dbReference type="Gene3D" id="1.10.443.10">
    <property type="entry name" value="Intergrase catalytic core"/>
    <property type="match status" value="1"/>
</dbReference>
<dbReference type="PROSITE" id="PS51900">
    <property type="entry name" value="CB"/>
    <property type="match status" value="1"/>
</dbReference>
<dbReference type="InterPro" id="IPR004107">
    <property type="entry name" value="Integrase_SAM-like_N"/>
</dbReference>
<sequence>MPEEPQERDRELPEQLTTALADYERHLVSERDLSAHTVRAYLGDLTTLFDHAERLGVERLADLDLRTLRSWLANQQTRGSSRTTLARRATAARVFTAWLARTGRVAVDPGASLKSPKARTTLPGVLRADEARALLEAAAELADDGSPVGARDVAMLELLYATGIRVGELVGLDVDDLDRDRQVVRVLGKGRKERSAPYGAPAAQALARWLETGRPALARSGSGAALFLGARGGRIDQRAVRTLVHQRLADVPGAPDLGPHGLRHTAATHLLEGGADLRSVQELLGHASLATTQLYTHVTTDRLRRAYQQAHPRA</sequence>
<evidence type="ECO:0000256" key="2">
    <source>
        <dbReference type="ARBA" id="ARBA00022490"/>
    </source>
</evidence>
<accession>A0ABW4TKJ3</accession>
<dbReference type="InterPro" id="IPR002104">
    <property type="entry name" value="Integrase_catalytic"/>
</dbReference>
<evidence type="ECO:0000256" key="9">
    <source>
        <dbReference type="HAMAP-Rule" id="MF_01808"/>
    </source>
</evidence>
<dbReference type="InterPro" id="IPR044068">
    <property type="entry name" value="CB"/>
</dbReference>
<evidence type="ECO:0000256" key="3">
    <source>
        <dbReference type="ARBA" id="ARBA00022618"/>
    </source>
</evidence>
<keyword evidence="13" id="KW-1185">Reference proteome</keyword>
<keyword evidence="4 9" id="KW-0159">Chromosome partition</keyword>
<dbReference type="InterPro" id="IPR010998">
    <property type="entry name" value="Integrase_recombinase_N"/>
</dbReference>
<evidence type="ECO:0000313" key="12">
    <source>
        <dbReference type="EMBL" id="MFD1945551.1"/>
    </source>
</evidence>
<dbReference type="InterPro" id="IPR011010">
    <property type="entry name" value="DNA_brk_join_enz"/>
</dbReference>
<evidence type="ECO:0000313" key="13">
    <source>
        <dbReference type="Proteomes" id="UP001597351"/>
    </source>
</evidence>
<feature type="active site" evidence="9">
    <location>
        <position position="263"/>
    </location>
</feature>
<dbReference type="Pfam" id="PF00589">
    <property type="entry name" value="Phage_integrase"/>
    <property type="match status" value="1"/>
</dbReference>
<gene>
    <name evidence="9" type="primary">xerC</name>
    <name evidence="12" type="ORF">ACFSDE_02015</name>
</gene>
<dbReference type="InterPro" id="IPR023009">
    <property type="entry name" value="Tyrosine_recombinase_XerC/XerD"/>
</dbReference>
<name>A0ABW4TKJ3_9ACTN</name>
<evidence type="ECO:0000256" key="5">
    <source>
        <dbReference type="ARBA" id="ARBA00022908"/>
    </source>
</evidence>
<dbReference type="PROSITE" id="PS51898">
    <property type="entry name" value="TYR_RECOMBINASE"/>
    <property type="match status" value="1"/>
</dbReference>
<dbReference type="Pfam" id="PF02899">
    <property type="entry name" value="Phage_int_SAM_1"/>
    <property type="match status" value="1"/>
</dbReference>
<keyword evidence="6 9" id="KW-0238">DNA-binding</keyword>
<evidence type="ECO:0000256" key="1">
    <source>
        <dbReference type="ARBA" id="ARBA00004496"/>
    </source>
</evidence>
<keyword evidence="2 9" id="KW-0963">Cytoplasm</keyword>
<feature type="active site" evidence="9">
    <location>
        <position position="189"/>
    </location>
</feature>
<dbReference type="Gene3D" id="1.10.150.130">
    <property type="match status" value="1"/>
</dbReference>
<feature type="active site" evidence="9">
    <location>
        <position position="165"/>
    </location>
</feature>